<dbReference type="EMBL" id="BJFL01000071">
    <property type="protein sequence ID" value="GDY33960.1"/>
    <property type="molecule type" value="Genomic_DNA"/>
</dbReference>
<dbReference type="InterPro" id="IPR038332">
    <property type="entry name" value="PPE_sf"/>
</dbReference>
<proteinExistence type="inferred from homology"/>
<dbReference type="InterPro" id="IPR000030">
    <property type="entry name" value="PPE_dom"/>
</dbReference>
<accession>A0A4D4JG20</accession>
<protein>
    <recommendedName>
        <fullName evidence="3">PPE domain-containing protein</fullName>
    </recommendedName>
</protein>
<name>A0A4D4JG20_9PSEU</name>
<evidence type="ECO:0000259" key="3">
    <source>
        <dbReference type="Pfam" id="PF00823"/>
    </source>
</evidence>
<dbReference type="AlphaFoldDB" id="A0A4D4JG20"/>
<keyword evidence="5" id="KW-1185">Reference proteome</keyword>
<feature type="compositionally biased region" description="Basic and acidic residues" evidence="2">
    <location>
        <begin position="383"/>
        <end position="393"/>
    </location>
</feature>
<feature type="compositionally biased region" description="Gly residues" evidence="2">
    <location>
        <begin position="216"/>
        <end position="246"/>
    </location>
</feature>
<feature type="region of interest" description="Disordered" evidence="2">
    <location>
        <begin position="179"/>
        <end position="398"/>
    </location>
</feature>
<organism evidence="4 5">
    <name type="scientific">Gandjariella thermophila</name>
    <dbReference type="NCBI Taxonomy" id="1931992"/>
    <lineage>
        <taxon>Bacteria</taxon>
        <taxon>Bacillati</taxon>
        <taxon>Actinomycetota</taxon>
        <taxon>Actinomycetes</taxon>
        <taxon>Pseudonocardiales</taxon>
        <taxon>Pseudonocardiaceae</taxon>
        <taxon>Gandjariella</taxon>
    </lineage>
</organism>
<comment type="similarity">
    <text evidence="1">Belongs to the mycobacterial PPE family.</text>
</comment>
<dbReference type="OrthoDB" id="3700986at2"/>
<feature type="compositionally biased region" description="Polar residues" evidence="2">
    <location>
        <begin position="255"/>
        <end position="264"/>
    </location>
</feature>
<feature type="compositionally biased region" description="Pro residues" evidence="2">
    <location>
        <begin position="266"/>
        <end position="281"/>
    </location>
</feature>
<dbReference type="Pfam" id="PF00823">
    <property type="entry name" value="PPE"/>
    <property type="match status" value="1"/>
</dbReference>
<sequence length="420" mass="41436">MTVAGQCYNFDSFSHQQLYDMIHGISIVEDKGCFAVPGDKGASEAVWREFNSLMQSVQAQVSTALAAAGVGWSGAAAEAAQGGIMPLAQWASDAGMAGGQVHSSLGTQNNSYTTAKTSMPEPQQVTSTANSDYWGIPAGFEHLVGGQTDQDAQEQKANEAKAQAVHVMNTYQASSQAATSNLGTWTPPPSVTVDVPPPSPQQGPGVGPTSGRPSVSGGGTAGSGGSRVTGGSGGGSWVPPGGGGGPIAPPSGPPQTTDPSQYQPPTFHPGPIGRPLPPGAVPPGGSQPSPIGGPVFGPIGGPGGAGGGAEGENLGRGGRLGPRGSGLASEEFGSRGSQQPGRGPASGAGAVAGEEGPFGRGAAGARGPAGASGMGGPLGGAGSRKEEDREHKRAAYLQEVDDVWEGGIQKVAPPVIGAEE</sequence>
<evidence type="ECO:0000256" key="2">
    <source>
        <dbReference type="SAM" id="MobiDB-lite"/>
    </source>
</evidence>
<dbReference type="RefSeq" id="WP_137816859.1">
    <property type="nucleotide sequence ID" value="NZ_BJFL01000071.1"/>
</dbReference>
<comment type="caution">
    <text evidence="4">The sequence shown here is derived from an EMBL/GenBank/DDBJ whole genome shotgun (WGS) entry which is preliminary data.</text>
</comment>
<evidence type="ECO:0000313" key="5">
    <source>
        <dbReference type="Proteomes" id="UP000298860"/>
    </source>
</evidence>
<reference evidence="5" key="1">
    <citation type="submission" date="2019-04" db="EMBL/GenBank/DDBJ databases">
        <title>Draft genome sequence of Pseudonocardiaceae bacterium SL3-2-4.</title>
        <authorList>
            <person name="Ningsih F."/>
            <person name="Yokota A."/>
            <person name="Sakai Y."/>
            <person name="Nanatani K."/>
            <person name="Yabe S."/>
            <person name="Oetari A."/>
            <person name="Sjamsuridzal W."/>
        </authorList>
    </citation>
    <scope>NUCLEOTIDE SEQUENCE [LARGE SCALE GENOMIC DNA]</scope>
    <source>
        <strain evidence="5">SL3-2-4</strain>
    </source>
</reference>
<dbReference type="SUPFAM" id="SSF140459">
    <property type="entry name" value="PE/PPE dimer-like"/>
    <property type="match status" value="1"/>
</dbReference>
<feature type="compositionally biased region" description="Gly residues" evidence="2">
    <location>
        <begin position="294"/>
        <end position="324"/>
    </location>
</feature>
<feature type="compositionally biased region" description="Low complexity" evidence="2">
    <location>
        <begin position="283"/>
        <end position="293"/>
    </location>
</feature>
<dbReference type="Proteomes" id="UP000298860">
    <property type="component" value="Unassembled WGS sequence"/>
</dbReference>
<feature type="compositionally biased region" description="Low complexity" evidence="2">
    <location>
        <begin position="340"/>
        <end position="355"/>
    </location>
</feature>
<feature type="compositionally biased region" description="Pro residues" evidence="2">
    <location>
        <begin position="186"/>
        <end position="201"/>
    </location>
</feature>
<evidence type="ECO:0000256" key="1">
    <source>
        <dbReference type="ARBA" id="ARBA00010652"/>
    </source>
</evidence>
<gene>
    <name evidence="4" type="ORF">GTS_55930</name>
</gene>
<feature type="domain" description="PPE" evidence="3">
    <location>
        <begin position="42"/>
        <end position="181"/>
    </location>
</feature>
<dbReference type="Gene3D" id="1.20.1260.20">
    <property type="entry name" value="PPE superfamily"/>
    <property type="match status" value="1"/>
</dbReference>
<feature type="compositionally biased region" description="Gly residues" evidence="2">
    <location>
        <begin position="370"/>
        <end position="382"/>
    </location>
</feature>
<evidence type="ECO:0000313" key="4">
    <source>
        <dbReference type="EMBL" id="GDY33960.1"/>
    </source>
</evidence>